<organism evidence="3 4">
    <name type="scientific">Loxostege sticticalis</name>
    <name type="common">Beet webworm moth</name>
    <dbReference type="NCBI Taxonomy" id="481309"/>
    <lineage>
        <taxon>Eukaryota</taxon>
        <taxon>Metazoa</taxon>
        <taxon>Ecdysozoa</taxon>
        <taxon>Arthropoda</taxon>
        <taxon>Hexapoda</taxon>
        <taxon>Insecta</taxon>
        <taxon>Pterygota</taxon>
        <taxon>Neoptera</taxon>
        <taxon>Endopterygota</taxon>
        <taxon>Lepidoptera</taxon>
        <taxon>Glossata</taxon>
        <taxon>Ditrysia</taxon>
        <taxon>Pyraloidea</taxon>
        <taxon>Crambidae</taxon>
        <taxon>Pyraustinae</taxon>
        <taxon>Loxostege</taxon>
    </lineage>
</organism>
<dbReference type="PANTHER" id="PTHR46599">
    <property type="entry name" value="PIGGYBAC TRANSPOSABLE ELEMENT-DERIVED PROTEIN 4"/>
    <property type="match status" value="1"/>
</dbReference>
<protein>
    <recommendedName>
        <fullName evidence="2">PiggyBac transposable element-derived protein domain-containing protein</fullName>
    </recommendedName>
</protein>
<proteinExistence type="predicted"/>
<dbReference type="AlphaFoldDB" id="A0ABD0SKM2"/>
<gene>
    <name evidence="3" type="ORF">ABMA28_006281</name>
</gene>
<evidence type="ECO:0000313" key="4">
    <source>
        <dbReference type="Proteomes" id="UP001549921"/>
    </source>
</evidence>
<dbReference type="PANTHER" id="PTHR46599:SF3">
    <property type="entry name" value="PIGGYBAC TRANSPOSABLE ELEMENT-DERIVED PROTEIN 4"/>
    <property type="match status" value="1"/>
</dbReference>
<feature type="domain" description="PiggyBac transposable element-derived protein" evidence="2">
    <location>
        <begin position="261"/>
        <end position="632"/>
    </location>
</feature>
<comment type="caution">
    <text evidence="3">The sequence shown here is derived from an EMBL/GenBank/DDBJ whole genome shotgun (WGS) entry which is preliminary data.</text>
</comment>
<feature type="region of interest" description="Disordered" evidence="1">
    <location>
        <begin position="71"/>
        <end position="92"/>
    </location>
</feature>
<dbReference type="InterPro" id="IPR029526">
    <property type="entry name" value="PGBD"/>
</dbReference>
<dbReference type="Proteomes" id="UP001549921">
    <property type="component" value="Unassembled WGS sequence"/>
</dbReference>
<evidence type="ECO:0000256" key="1">
    <source>
        <dbReference type="SAM" id="MobiDB-lite"/>
    </source>
</evidence>
<name>A0ABD0SKM2_LOXSC</name>
<sequence>MVLDGPVGVEQRGGRKRARGSERGSSSRPCAIDPSFFNTYLFICVFRLHVAEIDELPRGSPLERPLHAKRRRLWTPPSSDPVPLSTTGPTSSELDIVEEVEPEIVVANEIAPTCSSALTPSPPALYVEVMADDVASTPRHHQSLQRRSFQRRRRRCDADIEAALNYGSENDSSCDEDEEGPPIMIPRTLQQDLMDTPEDDVLDEVLPPSSNPSIASTAETMMPHDFFDFQWESFPNPPISPNVRREVFSVENVGPTIPVTDPYLTFREIWDEEIMGHIVQQTNIYAQQVAAAMMENNSLCPSSRISYWKDTNEDEILVYFAIILAMGVVVKSKLVDYWSTDGSIFATPAFSTHMSLKRFQLLNACLHFSNNNDMCVESLSPSEAKMFKIAPIIEHCNKRFQALFVLNQNLALDESLLQWKGWLSINQFIPNKAAAVGIKTYELCDSETGYLWRFEVHAHKKATAAQPASILDASTPAIVLRLLKGLENHGYTVWMDNFYNSPALARSLKSNGFDVVGTLRTNRQFVPDELTQLTKAAMRPGQIAGFTSGDVDVLVWRDQNRVATISTYHGNATTIVEGKTKPIVVADYNIMMGGVDKKDGMLAIYPVERKRTRVWYKKFFRRLLNVSVLNSYIIYKKSPQQVTHRHDHRSFRTQLITSILDRHSKKQSVSLADQPAVRFEAHSHYLMEHPPMQGKWTKKLRRKCCICNTLTRFYCAGCNKTVCMHPCFPSLHTY</sequence>
<accession>A0ABD0SKM2</accession>
<reference evidence="3 4" key="1">
    <citation type="submission" date="2024-06" db="EMBL/GenBank/DDBJ databases">
        <title>A chromosome-level genome assembly of beet webworm, Loxostege sticticalis.</title>
        <authorList>
            <person name="Zhang Y."/>
        </authorList>
    </citation>
    <scope>NUCLEOTIDE SEQUENCE [LARGE SCALE GENOMIC DNA]</scope>
    <source>
        <strain evidence="3">AQ028</strain>
        <tissue evidence="3">Male pupae</tissue>
    </source>
</reference>
<feature type="region of interest" description="Disordered" evidence="1">
    <location>
        <begin position="1"/>
        <end position="28"/>
    </location>
</feature>
<dbReference type="EMBL" id="JBEDNZ010000019">
    <property type="protein sequence ID" value="KAL0820398.1"/>
    <property type="molecule type" value="Genomic_DNA"/>
</dbReference>
<evidence type="ECO:0000313" key="3">
    <source>
        <dbReference type="EMBL" id="KAL0820398.1"/>
    </source>
</evidence>
<evidence type="ECO:0000259" key="2">
    <source>
        <dbReference type="Pfam" id="PF13843"/>
    </source>
</evidence>
<dbReference type="Pfam" id="PF13843">
    <property type="entry name" value="DDE_Tnp_1_7"/>
    <property type="match status" value="1"/>
</dbReference>